<dbReference type="SUPFAM" id="SSF46966">
    <property type="entry name" value="Spectrin repeat"/>
    <property type="match status" value="1"/>
</dbReference>
<comment type="subcellular location">
    <subcellularLocation>
        <location evidence="1">Nucleus membrane</location>
    </subcellularLocation>
</comment>
<dbReference type="PANTHER" id="PTHR21524:SF5">
    <property type="entry name" value="SPECTRIN REPEAT CONTAINING NUCLEAR ENVELOPE PROTEIN 2"/>
    <property type="match status" value="1"/>
</dbReference>
<feature type="region of interest" description="Disordered" evidence="8">
    <location>
        <begin position="811"/>
        <end position="865"/>
    </location>
</feature>
<proteinExistence type="inferred from homology"/>
<keyword evidence="3 7" id="KW-0812">Transmembrane</keyword>
<gene>
    <name evidence="10" type="ORF">X975_11644</name>
</gene>
<evidence type="ECO:0000259" key="9">
    <source>
        <dbReference type="PROSITE" id="PS51049"/>
    </source>
</evidence>
<sequence>MAIPQFLNGKLQEELQSSSLTADGSFASDEKSCSANSSFAGSPSIDKERILRSSASSRDEFWDALSSNYDYLMDDGLIATCREASSDLSLDDENEMPETNCWSFTQFIEQFKWLHDLLHNLQVAKADDSCKTRCAILEEQQKIAYLCKRFNEQAQKLSKKYPDMKDEVYRHLNLLNNKWKAVEQSINPSKAKSPSKDCVFNEITYRMKNLRRWLRELESRLCPINLSSSWTLESLEEKYKEQEILQSEIEGKGKYISSLLKLCECLEGDVRFGQNSVWDAERVQKVANNLEHKWHSIWLRSLECHCILEELMRAYKTGCEKLEKSFSDEPVKKYPRLSDYEEIALLENELKNKMSYKFSDSPEKEQDNEDLNFLLTDSPLQKDECSTVKNDKAIMVGDTGITELKAECGTGKFEIVQDIGYSSETSAHFSNDEKLDVMTHIQNVENHQRSSIRGGAGESVHNLSPSSFSCAAIYPNFNKIHLAPDKYPSVSLKTLHILTEDKPLYQSKYNSCKSVPDTFYKVTAIDDDAEPVVNSDLISKNQNDSVDSLNDNKLDLLKSNSPVNMPSKLKESVDNKKVLNSCTVRDKETVLNKTTGSQLDNLPHISQKKGKRVSSSPVNSMPLKTLNPDELWKKCARVCEWLNTCESVQDCSLEENLEDRLGKGEWSHKTIDSSCDASGEYTTESDSEKSNTSDVNNSASFSQSFTGSIETVIPAVPEDSGIIQSDRAGSTEPSPVVRMRKKKRVSRDRPWSVSGVHQTVLTPASVPHSTSEGALNLLCSSQDGKKIHSKTTKTEKKRLSLTDVSALNCCSAKSSKSNQRNSKLSNSILPGSDKPLSRKDSHSEQNLGNCDSLPSSVRGSIEPKPVDAEEQISLIEKIRSLETTLSLKSKNDSEAKIEDQGSISDQAWDEYQDPPYLSEPYSEQTADEDEVRKLISFGDDYRAILGSYSDGSSISVKIPSHKNRGRSRSLQKTSSQSSRTSVPDSNSDSEDFHNILKTSSRALQFVSSSIKDSSANMSSLSSEFAELVATCQTNLCHLNAIHNELIHSSCEMESLSKEDVLKLTGLIKEWEDMQTKVLNLSRNDKDSKLSSTDLESAILDVHCSLTALKEKLSAMAVNATDAVGSAISLEQLKTNIQNLQAGLSNLQEMKESVLSISARILRLIAEGGGQAVTSLRDNATKLYRQWEDVYELNCLQLTKLQDLQSRWHLTVESEMDEDLETAAQWQPVQVGDNLPKPEVSTEALHENTAAEIQVAEQLDVLMDIESKSIKATIRCSVFDDENKEFEEPVLHLSPPALKSESGLNFKTDEITENSHPEACIRDRSRFWRSLRAAVPIQFALVVLYCMSCLMEPRCCENVNNFDFSILPQLRYLQGP</sequence>
<reference evidence="10 11" key="1">
    <citation type="submission" date="2013-11" db="EMBL/GenBank/DDBJ databases">
        <title>Genome sequencing of Stegodyphus mimosarum.</title>
        <authorList>
            <person name="Bechsgaard J."/>
        </authorList>
    </citation>
    <scope>NUCLEOTIDE SEQUENCE [LARGE SCALE GENOMIC DNA]</scope>
</reference>
<dbReference type="GO" id="GO:0031965">
    <property type="term" value="C:nuclear membrane"/>
    <property type="evidence" value="ECO:0007669"/>
    <property type="project" value="UniProtKB-SubCell"/>
</dbReference>
<feature type="compositionally biased region" description="Low complexity" evidence="8">
    <location>
        <begin position="970"/>
        <end position="981"/>
    </location>
</feature>
<comment type="similarity">
    <text evidence="2">Belongs to the nesprin family.</text>
</comment>
<keyword evidence="4" id="KW-1133">Transmembrane helix</keyword>
<feature type="compositionally biased region" description="Polar residues" evidence="8">
    <location>
        <begin position="844"/>
        <end position="858"/>
    </location>
</feature>
<feature type="topological domain" description="Perinuclear space" evidence="7">
    <location>
        <begin position="1353"/>
        <end position="1375"/>
    </location>
</feature>
<evidence type="ECO:0000256" key="2">
    <source>
        <dbReference type="ARBA" id="ARBA00008619"/>
    </source>
</evidence>
<feature type="compositionally biased region" description="Basic and acidic residues" evidence="8">
    <location>
        <begin position="889"/>
        <end position="899"/>
    </location>
</feature>
<keyword evidence="6" id="KW-0539">Nucleus</keyword>
<dbReference type="PROSITE" id="PS51049">
    <property type="entry name" value="KASH"/>
    <property type="match status" value="1"/>
</dbReference>
<dbReference type="Gene3D" id="1.20.58.60">
    <property type="match status" value="1"/>
</dbReference>
<feature type="topological domain" description="Cytoplasmic" evidence="7">
    <location>
        <begin position="1"/>
        <end position="1331"/>
    </location>
</feature>
<name>A0A087UB98_STEMI</name>
<feature type="region of interest" description="Disordered" evidence="8">
    <location>
        <begin position="597"/>
        <end position="621"/>
    </location>
</feature>
<feature type="non-terminal residue" evidence="10">
    <location>
        <position position="1375"/>
    </location>
</feature>
<feature type="region of interest" description="Disordered" evidence="8">
    <location>
        <begin position="22"/>
        <end position="43"/>
    </location>
</feature>
<feature type="region of interest" description="Disordered" evidence="8">
    <location>
        <begin position="664"/>
        <end position="700"/>
    </location>
</feature>
<dbReference type="GO" id="GO:0048471">
    <property type="term" value="C:perinuclear region of cytoplasm"/>
    <property type="evidence" value="ECO:0007669"/>
    <property type="project" value="TreeGrafter"/>
</dbReference>
<dbReference type="EMBL" id="KK119083">
    <property type="protein sequence ID" value="KFM74637.1"/>
    <property type="molecule type" value="Genomic_DNA"/>
</dbReference>
<dbReference type="SMART" id="SM01249">
    <property type="entry name" value="KASH"/>
    <property type="match status" value="1"/>
</dbReference>
<dbReference type="Proteomes" id="UP000054359">
    <property type="component" value="Unassembled WGS sequence"/>
</dbReference>
<dbReference type="OrthoDB" id="10041151at2759"/>
<evidence type="ECO:0000256" key="7">
    <source>
        <dbReference type="PROSITE-ProRule" id="PRU00385"/>
    </source>
</evidence>
<evidence type="ECO:0000256" key="1">
    <source>
        <dbReference type="ARBA" id="ARBA00004126"/>
    </source>
</evidence>
<protein>
    <submittedName>
        <fullName evidence="10">Nesprin-1</fullName>
    </submittedName>
</protein>
<feature type="compositionally biased region" description="Polar residues" evidence="8">
    <location>
        <begin position="811"/>
        <end position="829"/>
    </location>
</feature>
<feature type="compositionally biased region" description="Basic residues" evidence="8">
    <location>
        <begin position="959"/>
        <end position="969"/>
    </location>
</feature>
<feature type="region of interest" description="Disordered" evidence="8">
    <location>
        <begin position="955"/>
        <end position="992"/>
    </location>
</feature>
<dbReference type="PANTHER" id="PTHR21524">
    <property type="entry name" value="SPECTRIN REPEAT CONTAINING NUCLEAR ENVELOPE PROTEIN 2"/>
    <property type="match status" value="1"/>
</dbReference>
<accession>A0A087UB98</accession>
<organism evidence="10 11">
    <name type="scientific">Stegodyphus mimosarum</name>
    <name type="common">African social velvet spider</name>
    <dbReference type="NCBI Taxonomy" id="407821"/>
    <lineage>
        <taxon>Eukaryota</taxon>
        <taxon>Metazoa</taxon>
        <taxon>Ecdysozoa</taxon>
        <taxon>Arthropoda</taxon>
        <taxon>Chelicerata</taxon>
        <taxon>Arachnida</taxon>
        <taxon>Araneae</taxon>
        <taxon>Araneomorphae</taxon>
        <taxon>Entelegynae</taxon>
        <taxon>Eresoidea</taxon>
        <taxon>Eresidae</taxon>
        <taxon>Stegodyphus</taxon>
    </lineage>
</organism>
<evidence type="ECO:0000313" key="11">
    <source>
        <dbReference type="Proteomes" id="UP000054359"/>
    </source>
</evidence>
<feature type="region of interest" description="Disordered" evidence="8">
    <location>
        <begin position="717"/>
        <end position="751"/>
    </location>
</feature>
<dbReference type="InterPro" id="IPR012315">
    <property type="entry name" value="KASH"/>
</dbReference>
<dbReference type="GO" id="GO:0006997">
    <property type="term" value="P:nucleus organization"/>
    <property type="evidence" value="ECO:0007669"/>
    <property type="project" value="TreeGrafter"/>
</dbReference>
<feature type="domain" description="KASH" evidence="9">
    <location>
        <begin position="1323"/>
        <end position="1375"/>
    </location>
</feature>
<evidence type="ECO:0000256" key="4">
    <source>
        <dbReference type="ARBA" id="ARBA00022989"/>
    </source>
</evidence>
<keyword evidence="11" id="KW-1185">Reference proteome</keyword>
<feature type="compositionally biased region" description="Polar residues" evidence="8">
    <location>
        <begin position="672"/>
        <end position="685"/>
    </location>
</feature>
<feature type="region of interest" description="Disordered" evidence="8">
    <location>
        <begin position="889"/>
        <end position="928"/>
    </location>
</feature>
<evidence type="ECO:0000256" key="3">
    <source>
        <dbReference type="ARBA" id="ARBA00022692"/>
    </source>
</evidence>
<evidence type="ECO:0000256" key="6">
    <source>
        <dbReference type="ARBA" id="ARBA00023242"/>
    </source>
</evidence>
<dbReference type="STRING" id="407821.A0A087UB98"/>
<keyword evidence="5 7" id="KW-0472">Membrane</keyword>
<dbReference type="GO" id="GO:0019894">
    <property type="term" value="F:kinesin binding"/>
    <property type="evidence" value="ECO:0007669"/>
    <property type="project" value="TreeGrafter"/>
</dbReference>
<evidence type="ECO:0000256" key="8">
    <source>
        <dbReference type="SAM" id="MobiDB-lite"/>
    </source>
</evidence>
<dbReference type="GO" id="GO:0007010">
    <property type="term" value="P:cytoskeleton organization"/>
    <property type="evidence" value="ECO:0007669"/>
    <property type="project" value="TreeGrafter"/>
</dbReference>
<evidence type="ECO:0000313" key="10">
    <source>
        <dbReference type="EMBL" id="KFM74637.1"/>
    </source>
</evidence>
<dbReference type="OMA" id="NHRAKYA"/>
<dbReference type="Pfam" id="PF10541">
    <property type="entry name" value="KASH"/>
    <property type="match status" value="1"/>
</dbReference>
<evidence type="ECO:0000256" key="5">
    <source>
        <dbReference type="ARBA" id="ARBA00023136"/>
    </source>
</evidence>
<dbReference type="GO" id="GO:0007097">
    <property type="term" value="P:nuclear migration"/>
    <property type="evidence" value="ECO:0007669"/>
    <property type="project" value="TreeGrafter"/>
</dbReference>